<sequence length="73" mass="7363">MPSVEFVIIGALVIGLLAVMLPVHLLDNRRARRRRHGPRADGGPVIWDGPDNSGMGGTYDPGSGGGGDGGGGG</sequence>
<keyword evidence="2" id="KW-1133">Transmembrane helix</keyword>
<proteinExistence type="predicted"/>
<dbReference type="RefSeq" id="WP_344857076.1">
    <property type="nucleotide sequence ID" value="NZ_BAAAUT010000008.1"/>
</dbReference>
<reference evidence="4" key="1">
    <citation type="journal article" date="2019" name="Int. J. Syst. Evol. Microbiol.">
        <title>The Global Catalogue of Microorganisms (GCM) 10K type strain sequencing project: providing services to taxonomists for standard genome sequencing and annotation.</title>
        <authorList>
            <consortium name="The Broad Institute Genomics Platform"/>
            <consortium name="The Broad Institute Genome Sequencing Center for Infectious Disease"/>
            <person name="Wu L."/>
            <person name="Ma J."/>
        </authorList>
    </citation>
    <scope>NUCLEOTIDE SEQUENCE [LARGE SCALE GENOMIC DNA]</scope>
    <source>
        <strain evidence="4">JCM 9373</strain>
    </source>
</reference>
<evidence type="ECO:0000256" key="1">
    <source>
        <dbReference type="SAM" id="MobiDB-lite"/>
    </source>
</evidence>
<dbReference type="EMBL" id="BAAAUT010000008">
    <property type="protein sequence ID" value="GAA3124483.1"/>
    <property type="molecule type" value="Genomic_DNA"/>
</dbReference>
<evidence type="ECO:0000313" key="3">
    <source>
        <dbReference type="EMBL" id="GAA3124483.1"/>
    </source>
</evidence>
<feature type="region of interest" description="Disordered" evidence="1">
    <location>
        <begin position="30"/>
        <end position="73"/>
    </location>
</feature>
<protein>
    <submittedName>
        <fullName evidence="3">Uncharacterized protein</fullName>
    </submittedName>
</protein>
<evidence type="ECO:0000313" key="4">
    <source>
        <dbReference type="Proteomes" id="UP001500320"/>
    </source>
</evidence>
<gene>
    <name evidence="3" type="ORF">GCM10010466_14250</name>
</gene>
<accession>A0ABP6MSH3</accession>
<organism evidence="3 4">
    <name type="scientific">Planomonospora alba</name>
    <dbReference type="NCBI Taxonomy" id="161354"/>
    <lineage>
        <taxon>Bacteria</taxon>
        <taxon>Bacillati</taxon>
        <taxon>Actinomycetota</taxon>
        <taxon>Actinomycetes</taxon>
        <taxon>Streptosporangiales</taxon>
        <taxon>Streptosporangiaceae</taxon>
        <taxon>Planomonospora</taxon>
    </lineage>
</organism>
<dbReference type="Proteomes" id="UP001500320">
    <property type="component" value="Unassembled WGS sequence"/>
</dbReference>
<evidence type="ECO:0000256" key="2">
    <source>
        <dbReference type="SAM" id="Phobius"/>
    </source>
</evidence>
<feature type="transmembrane region" description="Helical" evidence="2">
    <location>
        <begin position="6"/>
        <end position="26"/>
    </location>
</feature>
<keyword evidence="4" id="KW-1185">Reference proteome</keyword>
<keyword evidence="2" id="KW-0472">Membrane</keyword>
<name>A0ABP6MSH3_9ACTN</name>
<comment type="caution">
    <text evidence="3">The sequence shown here is derived from an EMBL/GenBank/DDBJ whole genome shotgun (WGS) entry which is preliminary data.</text>
</comment>
<keyword evidence="2" id="KW-0812">Transmembrane</keyword>
<feature type="compositionally biased region" description="Gly residues" evidence="1">
    <location>
        <begin position="54"/>
        <end position="73"/>
    </location>
</feature>